<reference evidence="1" key="1">
    <citation type="submission" date="2020-01" db="EMBL/GenBank/DDBJ databases">
        <authorList>
            <person name="Rat A."/>
        </authorList>
    </citation>
    <scope>NUCLEOTIDE SEQUENCE</scope>
    <source>
        <strain evidence="1">LMG 28251</strain>
    </source>
</reference>
<gene>
    <name evidence="1" type="ORF">GXW79_01355</name>
</gene>
<name>A0AAF1JV13_9PROT</name>
<keyword evidence="2" id="KW-1185">Reference proteome</keyword>
<dbReference type="Proteomes" id="UP001196068">
    <property type="component" value="Unassembled WGS sequence"/>
</dbReference>
<dbReference type="Gene3D" id="2.60.120.10">
    <property type="entry name" value="Jelly Rolls"/>
    <property type="match status" value="1"/>
</dbReference>
<dbReference type="AlphaFoldDB" id="A0AAF1JV13"/>
<dbReference type="EMBL" id="JAAEDH010000001">
    <property type="protein sequence ID" value="MBR0653717.1"/>
    <property type="molecule type" value="Genomic_DNA"/>
</dbReference>
<dbReference type="GO" id="GO:0051213">
    <property type="term" value="F:dioxygenase activity"/>
    <property type="evidence" value="ECO:0007669"/>
    <property type="project" value="UniProtKB-KW"/>
</dbReference>
<dbReference type="CDD" id="cd10548">
    <property type="entry name" value="cupin_CDO"/>
    <property type="match status" value="1"/>
</dbReference>
<protein>
    <submittedName>
        <fullName evidence="1">Cysteine dioxygenase</fullName>
    </submittedName>
</protein>
<accession>A0AAF1JV13</accession>
<reference evidence="1" key="2">
    <citation type="journal article" date="2021" name="Syst. Appl. Microbiol.">
        <title>Roseomonas hellenica sp. nov., isolated from roots of wild-growing Alkanna tinctoria.</title>
        <authorList>
            <person name="Rat A."/>
            <person name="Naranjo H.D."/>
            <person name="Lebbe L."/>
            <person name="Cnockaert M."/>
            <person name="Krigas N."/>
            <person name="Grigoriadou K."/>
            <person name="Maloupa E."/>
            <person name="Willems A."/>
        </authorList>
    </citation>
    <scope>NUCLEOTIDE SEQUENCE</scope>
    <source>
        <strain evidence="1">LMG 28251</strain>
    </source>
</reference>
<evidence type="ECO:0000313" key="1">
    <source>
        <dbReference type="EMBL" id="MBR0653717.1"/>
    </source>
</evidence>
<organism evidence="1 2">
    <name type="scientific">Plastoroseomonas arctica</name>
    <dbReference type="NCBI Taxonomy" id="1509237"/>
    <lineage>
        <taxon>Bacteria</taxon>
        <taxon>Pseudomonadati</taxon>
        <taxon>Pseudomonadota</taxon>
        <taxon>Alphaproteobacteria</taxon>
        <taxon>Acetobacterales</taxon>
        <taxon>Acetobacteraceae</taxon>
        <taxon>Plastoroseomonas</taxon>
    </lineage>
</organism>
<keyword evidence="1" id="KW-0560">Oxidoreductase</keyword>
<sequence length="195" mass="21064">MALRHFLRDMTLLVQDEADPARQQGAAMELLRRLVGQGGWLAPDFSAAGPAFRQVLLYNDPLDRFSLVAFIWGSEARQTPVHDHGIWGVVGVLEGEEISTEMIPDPGGGPMRPGRQDRLQAGEVMLLGAPAYDIHKTANGQPGAPAITIHLYGGNIGSAERRVYDEATSAATVIRSGYDNPVLPNPWSLPVAIFA</sequence>
<dbReference type="RefSeq" id="WP_211872407.1">
    <property type="nucleotide sequence ID" value="NZ_JAAEDH010000001.1"/>
</dbReference>
<dbReference type="SUPFAM" id="SSF51182">
    <property type="entry name" value="RmlC-like cupins"/>
    <property type="match status" value="1"/>
</dbReference>
<keyword evidence="1" id="KW-0223">Dioxygenase</keyword>
<proteinExistence type="predicted"/>
<comment type="caution">
    <text evidence="1">The sequence shown here is derived from an EMBL/GenBank/DDBJ whole genome shotgun (WGS) entry which is preliminary data.</text>
</comment>
<dbReference type="InterPro" id="IPR014710">
    <property type="entry name" value="RmlC-like_jellyroll"/>
</dbReference>
<evidence type="ECO:0000313" key="2">
    <source>
        <dbReference type="Proteomes" id="UP001196068"/>
    </source>
</evidence>
<dbReference type="InterPro" id="IPR011051">
    <property type="entry name" value="RmlC_Cupin_sf"/>
</dbReference>